<dbReference type="OrthoDB" id="250175at2759"/>
<accession>A0A2K1KPS5</accession>
<dbReference type="EnsemblPlants" id="Pp3c4_24130V3.2">
    <property type="protein sequence ID" value="PAC:32920317.CDS.1"/>
    <property type="gene ID" value="Pp3c4_24130"/>
</dbReference>
<dbReference type="GO" id="GO:0006412">
    <property type="term" value="P:translation"/>
    <property type="evidence" value="ECO:0000318"/>
    <property type="project" value="GO_Central"/>
</dbReference>
<dbReference type="Proteomes" id="UP000006727">
    <property type="component" value="Chromosome 4"/>
</dbReference>
<dbReference type="FunFam" id="3.30.1390.10:FF:000001">
    <property type="entry name" value="50S ribosomal protein L7/L12"/>
    <property type="match status" value="1"/>
</dbReference>
<dbReference type="Gramene" id="Pp3c4_24130V3.2">
    <property type="protein sequence ID" value="PAC:32920317.CDS.1"/>
    <property type="gene ID" value="Pp3c4_24130"/>
</dbReference>
<reference evidence="11" key="3">
    <citation type="submission" date="2020-12" db="UniProtKB">
        <authorList>
            <consortium name="EnsemblPlants"/>
        </authorList>
    </citation>
    <scope>IDENTIFICATION</scope>
</reference>
<dbReference type="SUPFAM" id="SSF54736">
    <property type="entry name" value="ClpS-like"/>
    <property type="match status" value="1"/>
</dbReference>
<keyword evidence="4" id="KW-0934">Plastid</keyword>
<dbReference type="PANTHER" id="PTHR45987">
    <property type="entry name" value="39S RIBOSOMAL PROTEIN L12"/>
    <property type="match status" value="1"/>
</dbReference>
<dbReference type="InterPro" id="IPR013823">
    <property type="entry name" value="Ribosomal_bL12_C"/>
</dbReference>
<dbReference type="GO" id="GO:0009507">
    <property type="term" value="C:chloroplast"/>
    <property type="evidence" value="ECO:0007669"/>
    <property type="project" value="UniProtKB-SubCell"/>
</dbReference>
<keyword evidence="3" id="KW-0150">Chloroplast</keyword>
<evidence type="ECO:0000256" key="5">
    <source>
        <dbReference type="ARBA" id="ARBA00022946"/>
    </source>
</evidence>
<dbReference type="Gene3D" id="3.30.1390.10">
    <property type="match status" value="1"/>
</dbReference>
<reference evidence="10 12" key="1">
    <citation type="journal article" date="2008" name="Science">
        <title>The Physcomitrella genome reveals evolutionary insights into the conquest of land by plants.</title>
        <authorList>
            <person name="Rensing S."/>
            <person name="Lang D."/>
            <person name="Zimmer A."/>
            <person name="Terry A."/>
            <person name="Salamov A."/>
            <person name="Shapiro H."/>
            <person name="Nishiyama T."/>
            <person name="Perroud P.-F."/>
            <person name="Lindquist E."/>
            <person name="Kamisugi Y."/>
            <person name="Tanahashi T."/>
            <person name="Sakakibara K."/>
            <person name="Fujita T."/>
            <person name="Oishi K."/>
            <person name="Shin-I T."/>
            <person name="Kuroki Y."/>
            <person name="Toyoda A."/>
            <person name="Suzuki Y."/>
            <person name="Hashimoto A."/>
            <person name="Yamaguchi K."/>
            <person name="Sugano A."/>
            <person name="Kohara Y."/>
            <person name="Fujiyama A."/>
            <person name="Anterola A."/>
            <person name="Aoki S."/>
            <person name="Ashton N."/>
            <person name="Barbazuk W.B."/>
            <person name="Barker E."/>
            <person name="Bennetzen J."/>
            <person name="Bezanilla M."/>
            <person name="Blankenship R."/>
            <person name="Cho S.H."/>
            <person name="Dutcher S."/>
            <person name="Estelle M."/>
            <person name="Fawcett J.A."/>
            <person name="Gundlach H."/>
            <person name="Hanada K."/>
            <person name="Heyl A."/>
            <person name="Hicks K.A."/>
            <person name="Hugh J."/>
            <person name="Lohr M."/>
            <person name="Mayer K."/>
            <person name="Melkozernov A."/>
            <person name="Murata T."/>
            <person name="Nelson D."/>
            <person name="Pils B."/>
            <person name="Prigge M."/>
            <person name="Reiss B."/>
            <person name="Renner T."/>
            <person name="Rombauts S."/>
            <person name="Rushton P."/>
            <person name="Sanderfoot A."/>
            <person name="Schween G."/>
            <person name="Shiu S.-H."/>
            <person name="Stueber K."/>
            <person name="Theodoulou F.L."/>
            <person name="Tu H."/>
            <person name="Van de Peer Y."/>
            <person name="Verrier P.J."/>
            <person name="Waters E."/>
            <person name="Wood A."/>
            <person name="Yang L."/>
            <person name="Cove D."/>
            <person name="Cuming A."/>
            <person name="Hasebe M."/>
            <person name="Lucas S."/>
            <person name="Mishler D.B."/>
            <person name="Reski R."/>
            <person name="Grigoriev I."/>
            <person name="Quatrano R.S."/>
            <person name="Boore J.L."/>
        </authorList>
    </citation>
    <scope>NUCLEOTIDE SEQUENCE [LARGE SCALE GENOMIC DNA]</scope>
    <source>
        <strain evidence="11 12">cv. Gransden 2004</strain>
    </source>
</reference>
<dbReference type="InterPro" id="IPR000206">
    <property type="entry name" value="Ribosomal_bL12"/>
</dbReference>
<comment type="subcellular location">
    <subcellularLocation>
        <location evidence="1">Plastid</location>
        <location evidence="1">Chloroplast</location>
    </subcellularLocation>
</comment>
<dbReference type="GeneID" id="112281867"/>
<evidence type="ECO:0000256" key="6">
    <source>
        <dbReference type="ARBA" id="ARBA00022980"/>
    </source>
</evidence>
<dbReference type="GO" id="GO:0003729">
    <property type="term" value="F:mRNA binding"/>
    <property type="evidence" value="ECO:0000318"/>
    <property type="project" value="GO_Central"/>
</dbReference>
<keyword evidence="12" id="KW-1185">Reference proteome</keyword>
<dbReference type="EnsemblPlants" id="Pp3c4_24130V3.1">
    <property type="protein sequence ID" value="PAC:32920316.CDS.1"/>
    <property type="gene ID" value="Pp3c4_24130"/>
</dbReference>
<keyword evidence="5" id="KW-0809">Transit peptide</keyword>
<dbReference type="AlphaFoldDB" id="A0A2K1KPS5"/>
<evidence type="ECO:0000256" key="3">
    <source>
        <dbReference type="ARBA" id="ARBA00022528"/>
    </source>
</evidence>
<dbReference type="HAMAP" id="MF_00368">
    <property type="entry name" value="Ribosomal_bL12"/>
    <property type="match status" value="1"/>
</dbReference>
<feature type="domain" description="Large ribosomal subunit protein bL12 oligomerization" evidence="9">
    <location>
        <begin position="65"/>
        <end position="114"/>
    </location>
</feature>
<sequence>MAAMAQASIVNAPATLGAASSVSRTGDFQSAARVHFGGIAAKVPGVLSRRRLVAVRAAVADVEKLDRLVSEVEQLTLEEARVFTEKLQERLGVSASSFASPAGTAAGVPAEAAPAVEEKTEFDLVLDEVPSSARIAVIKAVRTLTALGLKEAKDMIEGLPKKVKEGVSKEDAEEAQKALEAAGAKCSIK</sequence>
<evidence type="ECO:0000256" key="7">
    <source>
        <dbReference type="ARBA" id="ARBA00023274"/>
    </source>
</evidence>
<dbReference type="EMBL" id="ABEU02000004">
    <property type="protein sequence ID" value="PNR55779.1"/>
    <property type="molecule type" value="Genomic_DNA"/>
</dbReference>
<dbReference type="RefSeq" id="XP_024374597.1">
    <property type="nucleotide sequence ID" value="XM_024518829.2"/>
</dbReference>
<evidence type="ECO:0000313" key="12">
    <source>
        <dbReference type="Proteomes" id="UP000006727"/>
    </source>
</evidence>
<dbReference type="CDD" id="cd00387">
    <property type="entry name" value="Ribosomal_L7_L12"/>
    <property type="match status" value="1"/>
</dbReference>
<dbReference type="OMA" id="FPIHGHR"/>
<dbReference type="InterPro" id="IPR008932">
    <property type="entry name" value="Ribosomal_bL12_oligo"/>
</dbReference>
<organism evidence="10">
    <name type="scientific">Physcomitrium patens</name>
    <name type="common">Spreading-leaved earth moss</name>
    <name type="synonym">Physcomitrella patens</name>
    <dbReference type="NCBI Taxonomy" id="3218"/>
    <lineage>
        <taxon>Eukaryota</taxon>
        <taxon>Viridiplantae</taxon>
        <taxon>Streptophyta</taxon>
        <taxon>Embryophyta</taxon>
        <taxon>Bryophyta</taxon>
        <taxon>Bryophytina</taxon>
        <taxon>Bryopsida</taxon>
        <taxon>Funariidae</taxon>
        <taxon>Funariales</taxon>
        <taxon>Funariaceae</taxon>
        <taxon>Physcomitrium</taxon>
    </lineage>
</organism>
<evidence type="ECO:0000259" key="8">
    <source>
        <dbReference type="Pfam" id="PF00542"/>
    </source>
</evidence>
<evidence type="ECO:0000256" key="1">
    <source>
        <dbReference type="ARBA" id="ARBA00004229"/>
    </source>
</evidence>
<dbReference type="PaxDb" id="3218-PP1S60_169V6.1"/>
<evidence type="ECO:0000256" key="2">
    <source>
        <dbReference type="ARBA" id="ARBA00007197"/>
    </source>
</evidence>
<dbReference type="STRING" id="3218.A0A2K1KPS5"/>
<protein>
    <submittedName>
        <fullName evidence="10 11">Uncharacterized protein</fullName>
    </submittedName>
</protein>
<evidence type="ECO:0000313" key="11">
    <source>
        <dbReference type="EnsemblPlants" id="PAC:32920316.CDS.1"/>
    </source>
</evidence>
<dbReference type="GO" id="GO:1990904">
    <property type="term" value="C:ribonucleoprotein complex"/>
    <property type="evidence" value="ECO:0007669"/>
    <property type="project" value="UniProtKB-KW"/>
</dbReference>
<dbReference type="Pfam" id="PF16320">
    <property type="entry name" value="Ribosomal_L12_N"/>
    <property type="match status" value="1"/>
</dbReference>
<feature type="domain" description="Large ribosomal subunit protein bL12 C-terminal" evidence="8">
    <location>
        <begin position="122"/>
        <end position="189"/>
    </location>
</feature>
<dbReference type="SUPFAM" id="SSF48300">
    <property type="entry name" value="Ribosomal protein L7/12, oligomerisation (N-terminal) domain"/>
    <property type="match status" value="1"/>
</dbReference>
<keyword evidence="7" id="KW-0687">Ribonucleoprotein</keyword>
<proteinExistence type="inferred from homology"/>
<evidence type="ECO:0000259" key="9">
    <source>
        <dbReference type="Pfam" id="PF16320"/>
    </source>
</evidence>
<name>A0A2K1KPS5_PHYPA</name>
<evidence type="ECO:0000313" key="10">
    <source>
        <dbReference type="EMBL" id="PNR55779.1"/>
    </source>
</evidence>
<comment type="similarity">
    <text evidence="2">Belongs to the bacterial ribosomal protein bL12 family.</text>
</comment>
<dbReference type="PANTHER" id="PTHR45987:SF26">
    <property type="entry name" value="LARGE RIBOSOMAL SUBUNIT PROTEIN BL12CX-RELATED"/>
    <property type="match status" value="1"/>
</dbReference>
<gene>
    <name evidence="11" type="primary">LOC112281867</name>
    <name evidence="10" type="ORF">PHYPA_006676</name>
</gene>
<dbReference type="InterPro" id="IPR014719">
    <property type="entry name" value="Ribosomal_bL12_C/ClpS-like"/>
</dbReference>
<dbReference type="GO" id="GO:0003735">
    <property type="term" value="F:structural constituent of ribosome"/>
    <property type="evidence" value="ECO:0000318"/>
    <property type="project" value="GO_Central"/>
</dbReference>
<dbReference type="InterPro" id="IPR036235">
    <property type="entry name" value="Ribosomal_bL12_oligo_N_sf"/>
</dbReference>
<dbReference type="GO" id="GO:0005840">
    <property type="term" value="C:ribosome"/>
    <property type="evidence" value="ECO:0007669"/>
    <property type="project" value="UniProtKB-KW"/>
</dbReference>
<keyword evidence="6" id="KW-0689">Ribosomal protein</keyword>
<reference evidence="10 12" key="2">
    <citation type="journal article" date="2018" name="Plant J.">
        <title>The Physcomitrella patens chromosome-scale assembly reveals moss genome structure and evolution.</title>
        <authorList>
            <person name="Lang D."/>
            <person name="Ullrich K.K."/>
            <person name="Murat F."/>
            <person name="Fuchs J."/>
            <person name="Jenkins J."/>
            <person name="Haas F.B."/>
            <person name="Piednoel M."/>
            <person name="Gundlach H."/>
            <person name="Van Bel M."/>
            <person name="Meyberg R."/>
            <person name="Vives C."/>
            <person name="Morata J."/>
            <person name="Symeonidi A."/>
            <person name="Hiss M."/>
            <person name="Muchero W."/>
            <person name="Kamisugi Y."/>
            <person name="Saleh O."/>
            <person name="Blanc G."/>
            <person name="Decker E.L."/>
            <person name="van Gessel N."/>
            <person name="Grimwood J."/>
            <person name="Hayes R.D."/>
            <person name="Graham S.W."/>
            <person name="Gunter L.E."/>
            <person name="McDaniel S.F."/>
            <person name="Hoernstein S.N.W."/>
            <person name="Larsson A."/>
            <person name="Li F.W."/>
            <person name="Perroud P.F."/>
            <person name="Phillips J."/>
            <person name="Ranjan P."/>
            <person name="Rokshar D.S."/>
            <person name="Rothfels C.J."/>
            <person name="Schneider L."/>
            <person name="Shu S."/>
            <person name="Stevenson D.W."/>
            <person name="Thummler F."/>
            <person name="Tillich M."/>
            <person name="Villarreal Aguilar J.C."/>
            <person name="Widiez T."/>
            <person name="Wong G.K."/>
            <person name="Wymore A."/>
            <person name="Zhang Y."/>
            <person name="Zimmer A.D."/>
            <person name="Quatrano R.S."/>
            <person name="Mayer K.F.X."/>
            <person name="Goodstein D."/>
            <person name="Casacuberta J.M."/>
            <person name="Vandepoele K."/>
            <person name="Reski R."/>
            <person name="Cuming A.C."/>
            <person name="Tuskan G.A."/>
            <person name="Maumus F."/>
            <person name="Salse J."/>
            <person name="Schmutz J."/>
            <person name="Rensing S.A."/>
        </authorList>
    </citation>
    <scope>NUCLEOTIDE SEQUENCE [LARGE SCALE GENOMIC DNA]</scope>
    <source>
        <strain evidence="11 12">cv. Gransden 2004</strain>
    </source>
</reference>
<evidence type="ECO:0000256" key="4">
    <source>
        <dbReference type="ARBA" id="ARBA00022640"/>
    </source>
</evidence>
<dbReference type="NCBIfam" id="TIGR00855">
    <property type="entry name" value="L12"/>
    <property type="match status" value="1"/>
</dbReference>
<dbReference type="Gramene" id="Pp3c4_24130V3.1">
    <property type="protein sequence ID" value="PAC:32920316.CDS.1"/>
    <property type="gene ID" value="Pp3c4_24130"/>
</dbReference>
<dbReference type="Pfam" id="PF00542">
    <property type="entry name" value="Ribosomal_L12"/>
    <property type="match status" value="1"/>
</dbReference>
<dbReference type="Gene3D" id="1.20.5.710">
    <property type="entry name" value="Single helix bin"/>
    <property type="match status" value="1"/>
</dbReference>